<reference evidence="8 9" key="1">
    <citation type="submission" date="2023-01" db="EMBL/GenBank/DDBJ databases">
        <title>Cultivation and genomic characterization of new, ubiquitous marine nitrite-oxidizing bacteria from the Nitrospirales.</title>
        <authorList>
            <person name="Mueller A.J."/>
            <person name="Daebeler A."/>
            <person name="Herbold C.W."/>
            <person name="Kirkegaard R.H."/>
            <person name="Daims H."/>
        </authorList>
    </citation>
    <scope>NUCLEOTIDE SEQUENCE [LARGE SCALE GENOMIC DNA]</scope>
    <source>
        <strain evidence="8 9">VA</strain>
    </source>
</reference>
<dbReference type="NCBIfam" id="TIGR01174">
    <property type="entry name" value="ftsA"/>
    <property type="match status" value="1"/>
</dbReference>
<dbReference type="InterPro" id="IPR020823">
    <property type="entry name" value="Cell_div_FtsA"/>
</dbReference>
<dbReference type="Pfam" id="PF02491">
    <property type="entry name" value="SHS2_FTSA"/>
    <property type="match status" value="1"/>
</dbReference>
<sequence length="417" mass="44120">MTKKEHIVVGLDIGTTKICAVVGEIQDDRSIHVIGVGSHRSNGLRKGMVVNMDSTVESIKRAVEEAELMSAVQINSVYTGIAGSHIGSESAQGVVALKKREVTKADVRRAVDTARACAVPAPDRQILHVLPREFIVDDQEGIRDPLGIAGSRLEVDVHIVTGAVTSAQNLIRCVSRAGLDVVDIVLQPLASSAAVLTHEEKDLGVVMVDIGGGTTDIAIFVEGCIRHSAVLPIGGSHLTGDLAMGLKTAPEEAEKIKLKYGVASSLFVNEDEAIEVPSVGGRPPRVMPRALVAEILSPRVEEMFELVLREIRRAGYDGMLVAGGVLTGGTSLLPGMAEVAEHVLNLSVRLGRPIGVEGLREIVSNPSYSTAVGLIVHSVSHENEFELVGPGAGKGKKSGRWAGGLVGKMKGWIMNFF</sequence>
<evidence type="ECO:0000256" key="5">
    <source>
        <dbReference type="HAMAP-Rule" id="MF_02033"/>
    </source>
</evidence>
<dbReference type="RefSeq" id="WP_312646152.1">
    <property type="nucleotide sequence ID" value="NZ_CP116967.1"/>
</dbReference>
<dbReference type="AlphaFoldDB" id="A0AA96GCT3"/>
<dbReference type="InterPro" id="IPR003494">
    <property type="entry name" value="SHS2_FtsA"/>
</dbReference>
<dbReference type="Gene3D" id="3.30.420.40">
    <property type="match status" value="2"/>
</dbReference>
<dbReference type="SMART" id="SM00842">
    <property type="entry name" value="FtsA"/>
    <property type="match status" value="1"/>
</dbReference>
<comment type="subunit">
    <text evidence="5">Self-interacts. Interacts with FtsZ.</text>
</comment>
<evidence type="ECO:0000256" key="6">
    <source>
        <dbReference type="PIRNR" id="PIRNR003101"/>
    </source>
</evidence>
<dbReference type="PANTHER" id="PTHR32432">
    <property type="entry name" value="CELL DIVISION PROTEIN FTSA-RELATED"/>
    <property type="match status" value="1"/>
</dbReference>
<keyword evidence="3 5" id="KW-0472">Membrane</keyword>
<keyword evidence="2 5" id="KW-0132">Cell division</keyword>
<evidence type="ECO:0000256" key="1">
    <source>
        <dbReference type="ARBA" id="ARBA00022475"/>
    </source>
</evidence>
<keyword evidence="1 5" id="KW-1003">Cell membrane</keyword>
<dbReference type="EMBL" id="CP116967">
    <property type="protein sequence ID" value="WNM59408.1"/>
    <property type="molecule type" value="Genomic_DNA"/>
</dbReference>
<keyword evidence="4 5" id="KW-0131">Cell cycle</keyword>
<proteinExistence type="inferred from homology"/>
<protein>
    <recommendedName>
        <fullName evidence="5 6">Cell division protein FtsA</fullName>
    </recommendedName>
</protein>
<dbReference type="GO" id="GO:0032153">
    <property type="term" value="C:cell division site"/>
    <property type="evidence" value="ECO:0007669"/>
    <property type="project" value="UniProtKB-UniRule"/>
</dbReference>
<evidence type="ECO:0000313" key="9">
    <source>
        <dbReference type="Proteomes" id="UP001302719"/>
    </source>
</evidence>
<dbReference type="GO" id="GO:0009898">
    <property type="term" value="C:cytoplasmic side of plasma membrane"/>
    <property type="evidence" value="ECO:0007669"/>
    <property type="project" value="UniProtKB-UniRule"/>
</dbReference>
<evidence type="ECO:0000259" key="7">
    <source>
        <dbReference type="SMART" id="SM00842"/>
    </source>
</evidence>
<dbReference type="Gene3D" id="3.30.1490.110">
    <property type="match status" value="1"/>
</dbReference>
<dbReference type="SUPFAM" id="SSF53067">
    <property type="entry name" value="Actin-like ATPase domain"/>
    <property type="match status" value="2"/>
</dbReference>
<evidence type="ECO:0000256" key="2">
    <source>
        <dbReference type="ARBA" id="ARBA00022618"/>
    </source>
</evidence>
<dbReference type="InterPro" id="IPR050696">
    <property type="entry name" value="FtsA/MreB"/>
</dbReference>
<dbReference type="GO" id="GO:0043093">
    <property type="term" value="P:FtsZ-dependent cytokinesis"/>
    <property type="evidence" value="ECO:0007669"/>
    <property type="project" value="UniProtKB-UniRule"/>
</dbReference>
<name>A0AA96GCT3_9BACT</name>
<dbReference type="KEGG" id="nall:PP769_06490"/>
<accession>A0AA96GCT3</accession>
<dbReference type="Proteomes" id="UP001302719">
    <property type="component" value="Chromosome"/>
</dbReference>
<evidence type="ECO:0000256" key="4">
    <source>
        <dbReference type="ARBA" id="ARBA00023306"/>
    </source>
</evidence>
<dbReference type="InterPro" id="IPR043129">
    <property type="entry name" value="ATPase_NBD"/>
</dbReference>
<dbReference type="PANTHER" id="PTHR32432:SF4">
    <property type="entry name" value="CELL DIVISION PROTEIN FTSA"/>
    <property type="match status" value="1"/>
</dbReference>
<evidence type="ECO:0000256" key="3">
    <source>
        <dbReference type="ARBA" id="ARBA00023136"/>
    </source>
</evidence>
<organism evidence="8 9">
    <name type="scientific">Candidatus Nitrospira allomarina</name>
    <dbReference type="NCBI Taxonomy" id="3020900"/>
    <lineage>
        <taxon>Bacteria</taxon>
        <taxon>Pseudomonadati</taxon>
        <taxon>Nitrospirota</taxon>
        <taxon>Nitrospiria</taxon>
        <taxon>Nitrospirales</taxon>
        <taxon>Nitrospiraceae</taxon>
        <taxon>Nitrospira</taxon>
    </lineage>
</organism>
<dbReference type="Pfam" id="PF14450">
    <property type="entry name" value="FtsA"/>
    <property type="match status" value="2"/>
</dbReference>
<dbReference type="HAMAP" id="MF_02033">
    <property type="entry name" value="FtsA"/>
    <property type="match status" value="1"/>
</dbReference>
<comment type="function">
    <text evidence="5 6">Cell division protein that is involved in the assembly of the Z ring. May serve as a membrane anchor for the Z ring.</text>
</comment>
<dbReference type="PIRSF" id="PIRSF003101">
    <property type="entry name" value="FtsA"/>
    <property type="match status" value="1"/>
</dbReference>
<evidence type="ECO:0000313" key="8">
    <source>
        <dbReference type="EMBL" id="WNM59408.1"/>
    </source>
</evidence>
<keyword evidence="9" id="KW-1185">Reference proteome</keyword>
<dbReference type="CDD" id="cd24048">
    <property type="entry name" value="ASKHA_NBD_FtsA"/>
    <property type="match status" value="1"/>
</dbReference>
<feature type="domain" description="SHS2" evidence="7">
    <location>
        <begin position="8"/>
        <end position="195"/>
    </location>
</feature>
<comment type="similarity">
    <text evidence="5 6">Belongs to the FtsA/MreB family.</text>
</comment>
<gene>
    <name evidence="5 8" type="primary">ftsA</name>
    <name evidence="8" type="ORF">PP769_06490</name>
</gene>
<comment type="subcellular location">
    <subcellularLocation>
        <location evidence="5">Cell membrane</location>
        <topology evidence="5">Peripheral membrane protein</topology>
        <orientation evidence="5">Cytoplasmic side</orientation>
    </subcellularLocation>
    <text evidence="5">Localizes to the Z ring in an FtsZ-dependent manner. Targeted to the membrane through a conserved C-terminal amphipathic helix.</text>
</comment>